<keyword evidence="1" id="KW-0472">Membrane</keyword>
<gene>
    <name evidence="4" type="ORF">CBM2587_A170204</name>
</gene>
<accession>A0A976A089</accession>
<feature type="transmembrane region" description="Helical" evidence="1">
    <location>
        <begin position="28"/>
        <end position="48"/>
    </location>
</feature>
<evidence type="ECO:0000313" key="5">
    <source>
        <dbReference type="Proteomes" id="UP000256780"/>
    </source>
</evidence>
<dbReference type="AlphaFoldDB" id="A0A976A089"/>
<name>A0A976A089_9BURK</name>
<dbReference type="InterPro" id="IPR025205">
    <property type="entry name" value="PilX/PilW_C"/>
</dbReference>
<protein>
    <submittedName>
        <fullName evidence="4">Type-4 fimbrial biogenesis transmembrane pilX-related protein</fullName>
    </submittedName>
</protein>
<keyword evidence="1" id="KW-1133">Transmembrane helix</keyword>
<evidence type="ECO:0000256" key="1">
    <source>
        <dbReference type="SAM" id="Phobius"/>
    </source>
</evidence>
<dbReference type="EMBL" id="OFSQ01000009">
    <property type="protein sequence ID" value="SOY48138.1"/>
    <property type="molecule type" value="Genomic_DNA"/>
</dbReference>
<evidence type="ECO:0000259" key="2">
    <source>
        <dbReference type="Pfam" id="PF13681"/>
    </source>
</evidence>
<feature type="domain" description="PilX/PilW C-terminal" evidence="2">
    <location>
        <begin position="106"/>
        <end position="194"/>
    </location>
</feature>
<proteinExistence type="predicted"/>
<evidence type="ECO:0000313" key="4">
    <source>
        <dbReference type="EMBL" id="SOY48138.1"/>
    </source>
</evidence>
<keyword evidence="1 4" id="KW-0812">Transmembrane</keyword>
<dbReference type="Pfam" id="PF13681">
    <property type="entry name" value="PilX"/>
    <property type="match status" value="1"/>
</dbReference>
<dbReference type="InterPro" id="IPR025746">
    <property type="entry name" value="PilX_N_dom"/>
</dbReference>
<feature type="domain" description="Type 4 fimbrial biogenesis protein PilX N-terminal" evidence="3">
    <location>
        <begin position="26"/>
        <end position="75"/>
    </location>
</feature>
<evidence type="ECO:0000259" key="3">
    <source>
        <dbReference type="Pfam" id="PF14341"/>
    </source>
</evidence>
<dbReference type="Pfam" id="PF14341">
    <property type="entry name" value="PilX_N"/>
    <property type="match status" value="1"/>
</dbReference>
<dbReference type="Proteomes" id="UP000256780">
    <property type="component" value="Chromosome CBM2587_a"/>
</dbReference>
<organism evidence="4 5">
    <name type="scientific">Cupriavidus taiwanensis</name>
    <dbReference type="NCBI Taxonomy" id="164546"/>
    <lineage>
        <taxon>Bacteria</taxon>
        <taxon>Pseudomonadati</taxon>
        <taxon>Pseudomonadota</taxon>
        <taxon>Betaproteobacteria</taxon>
        <taxon>Burkholderiales</taxon>
        <taxon>Burkholderiaceae</taxon>
        <taxon>Cupriavidus</taxon>
    </lineage>
</organism>
<comment type="caution">
    <text evidence="4">The sequence shown here is derived from an EMBL/GenBank/DDBJ whole genome shotgun (WGS) entry which is preliminary data.</text>
</comment>
<reference evidence="4 5" key="1">
    <citation type="submission" date="2018-01" db="EMBL/GenBank/DDBJ databases">
        <authorList>
            <person name="Clerissi C."/>
        </authorList>
    </citation>
    <scope>NUCLEOTIDE SEQUENCE [LARGE SCALE GENOMIC DNA]</scope>
    <source>
        <strain evidence="4">Cupriavidus sp. LMG 19464</strain>
    </source>
</reference>
<sequence>MTRAMPRSRARVCLRACPSACSSAPRGYVLIIGLLFLLILSLLSVTMFRGFGLQEKIAGNTREKQRAFEAAQGALQYGEWWLGQGNGSAGAACNAVIDANDPANLQVCANALADPVNLPWTPARADYLPPSMTLAGADRPVGVNGNDIRYTRAPSLYIHYLGLSPDGLSMLFRVTGAGYGGSDGTAAVVQSTYQLGAGTKDLGKE</sequence>